<dbReference type="Proteomes" id="UP000001997">
    <property type="component" value="Unassembled WGS sequence"/>
</dbReference>
<dbReference type="UniPathway" id="UPA00028">
    <property type="reaction ID" value="UER00005"/>
</dbReference>
<evidence type="ECO:0000256" key="3">
    <source>
        <dbReference type="ARBA" id="ARBA00012219"/>
    </source>
</evidence>
<dbReference type="OrthoDB" id="2020436at2759"/>
<dbReference type="EMBL" id="CH408161">
    <property type="protein sequence ID" value="EDK41349.2"/>
    <property type="molecule type" value="Genomic_DNA"/>
</dbReference>
<sequence length="328" mass="36382">MHPEAHRAKCGENFKPPLYDSMTVSAVRVLRNVAQMRSWRMSSLLKQEKVGFVPTMGALHAGHCSLVQQSLAENDRTVVSIFVNPSQFAPHEDLDKYPRTLDTDLEMLEKLDVDGRRVDAIFVPKVSEMYPAGVPLDVEKQSGAFVTVQGCSEQLEGAQRPQFFRGVATVVTKLLNVVQPTNIYFGQKDAQQCVVIRNLVRDLLIDTNVRVLPTFRENNGLAMSSRNQYLSQKTKDESAIIYKALCEGKNYFDSHKAEGPVSAQSIISAVRQTLANSDFTVEYVSLSHPETLEDVSSLDQELGGILSTAVRVPRESGGEARLIDNVVL</sequence>
<dbReference type="Gene3D" id="3.40.50.620">
    <property type="entry name" value="HUPs"/>
    <property type="match status" value="1"/>
</dbReference>
<dbReference type="InterPro" id="IPR042176">
    <property type="entry name" value="Pantoate_ligase_C"/>
</dbReference>
<evidence type="ECO:0000256" key="2">
    <source>
        <dbReference type="ARBA" id="ARBA00009256"/>
    </source>
</evidence>
<evidence type="ECO:0000313" key="13">
    <source>
        <dbReference type="Proteomes" id="UP000001997"/>
    </source>
</evidence>
<evidence type="ECO:0000256" key="10">
    <source>
        <dbReference type="ARBA" id="ARBA00032806"/>
    </source>
</evidence>
<keyword evidence="13" id="KW-1185">Reference proteome</keyword>
<dbReference type="OMA" id="FHVDTEI"/>
<name>A5DQ96_PICGU</name>
<dbReference type="VEuPathDB" id="FungiDB:PGUG_05447"/>
<dbReference type="InterPro" id="IPR014729">
    <property type="entry name" value="Rossmann-like_a/b/a_fold"/>
</dbReference>
<accession>A5DQ96</accession>
<dbReference type="eggNOG" id="KOG3042">
    <property type="taxonomic scope" value="Eukaryota"/>
</dbReference>
<dbReference type="GeneID" id="5124431"/>
<keyword evidence="6" id="KW-0566">Pantothenate biosynthesis</keyword>
<dbReference type="GO" id="GO:0004592">
    <property type="term" value="F:pantoate-beta-alanine ligase activity"/>
    <property type="evidence" value="ECO:0007669"/>
    <property type="project" value="UniProtKB-EC"/>
</dbReference>
<dbReference type="SUPFAM" id="SSF52374">
    <property type="entry name" value="Nucleotidylyl transferase"/>
    <property type="match status" value="1"/>
</dbReference>
<proteinExistence type="inferred from homology"/>
<keyword evidence="8" id="KW-0067">ATP-binding</keyword>
<comment type="catalytic activity">
    <reaction evidence="11">
        <text>(R)-pantoate + beta-alanine + ATP = (R)-pantothenate + AMP + diphosphate + H(+)</text>
        <dbReference type="Rhea" id="RHEA:10912"/>
        <dbReference type="ChEBI" id="CHEBI:15378"/>
        <dbReference type="ChEBI" id="CHEBI:15980"/>
        <dbReference type="ChEBI" id="CHEBI:29032"/>
        <dbReference type="ChEBI" id="CHEBI:30616"/>
        <dbReference type="ChEBI" id="CHEBI:33019"/>
        <dbReference type="ChEBI" id="CHEBI:57966"/>
        <dbReference type="ChEBI" id="CHEBI:456215"/>
        <dbReference type="EC" id="6.3.2.1"/>
    </reaction>
</comment>
<dbReference type="KEGG" id="pgu:PGUG_05447"/>
<dbReference type="HAMAP" id="MF_00158">
    <property type="entry name" value="PanC"/>
    <property type="match status" value="1"/>
</dbReference>
<evidence type="ECO:0000256" key="7">
    <source>
        <dbReference type="ARBA" id="ARBA00022741"/>
    </source>
</evidence>
<dbReference type="HOGENOM" id="CLU_047148_1_0_1"/>
<dbReference type="InterPro" id="IPR003721">
    <property type="entry name" value="Pantoate_ligase"/>
</dbReference>
<evidence type="ECO:0000256" key="4">
    <source>
        <dbReference type="ARBA" id="ARBA00015647"/>
    </source>
</evidence>
<dbReference type="EC" id="6.3.2.1" evidence="3"/>
<dbReference type="GO" id="GO:0005524">
    <property type="term" value="F:ATP binding"/>
    <property type="evidence" value="ECO:0007669"/>
    <property type="project" value="UniProtKB-KW"/>
</dbReference>
<dbReference type="InterPro" id="IPR004821">
    <property type="entry name" value="Cyt_trans-like"/>
</dbReference>
<dbReference type="FunFam" id="3.40.50.620:FF:000013">
    <property type="entry name" value="Pantothenate synthetase"/>
    <property type="match status" value="1"/>
</dbReference>
<comment type="similarity">
    <text evidence="2">Belongs to the pantothenate synthetase family.</text>
</comment>
<evidence type="ECO:0000256" key="1">
    <source>
        <dbReference type="ARBA" id="ARBA00004990"/>
    </source>
</evidence>
<dbReference type="Gene3D" id="3.30.1300.10">
    <property type="entry name" value="Pantoate-beta-alanine ligase, C-terminal domain"/>
    <property type="match status" value="1"/>
</dbReference>
<gene>
    <name evidence="12" type="ORF">PGUG_05447</name>
</gene>
<dbReference type="CDD" id="cd00560">
    <property type="entry name" value="PanC"/>
    <property type="match status" value="1"/>
</dbReference>
<dbReference type="Pfam" id="PF02569">
    <property type="entry name" value="Pantoate_ligase"/>
    <property type="match status" value="1"/>
</dbReference>
<organism evidence="12 13">
    <name type="scientific">Meyerozyma guilliermondii (strain ATCC 6260 / CBS 566 / DSM 6381 / JCM 1539 / NBRC 10279 / NRRL Y-324)</name>
    <name type="common">Yeast</name>
    <name type="synonym">Candida guilliermondii</name>
    <dbReference type="NCBI Taxonomy" id="294746"/>
    <lineage>
        <taxon>Eukaryota</taxon>
        <taxon>Fungi</taxon>
        <taxon>Dikarya</taxon>
        <taxon>Ascomycota</taxon>
        <taxon>Saccharomycotina</taxon>
        <taxon>Pichiomycetes</taxon>
        <taxon>Debaryomycetaceae</taxon>
        <taxon>Meyerozyma</taxon>
    </lineage>
</organism>
<dbReference type="PANTHER" id="PTHR21299:SF1">
    <property type="entry name" value="PANTOATE--BETA-ALANINE LIGASE"/>
    <property type="match status" value="1"/>
</dbReference>
<dbReference type="STRING" id="294746.A5DQ96"/>
<evidence type="ECO:0000256" key="9">
    <source>
        <dbReference type="ARBA" id="ARBA00029902"/>
    </source>
</evidence>
<dbReference type="GO" id="GO:0015940">
    <property type="term" value="P:pantothenate biosynthetic process"/>
    <property type="evidence" value="ECO:0007669"/>
    <property type="project" value="UniProtKB-UniPathway"/>
</dbReference>
<dbReference type="NCBIfam" id="TIGR00018">
    <property type="entry name" value="panC"/>
    <property type="match status" value="1"/>
</dbReference>
<dbReference type="PANTHER" id="PTHR21299">
    <property type="entry name" value="CYTIDYLATE KINASE/PANTOATE-BETA-ALANINE LIGASE"/>
    <property type="match status" value="1"/>
</dbReference>
<keyword evidence="5" id="KW-0436">Ligase</keyword>
<reference evidence="12 13" key="1">
    <citation type="journal article" date="2009" name="Nature">
        <title>Evolution of pathogenicity and sexual reproduction in eight Candida genomes.</title>
        <authorList>
            <person name="Butler G."/>
            <person name="Rasmussen M.D."/>
            <person name="Lin M.F."/>
            <person name="Santos M.A."/>
            <person name="Sakthikumar S."/>
            <person name="Munro C.A."/>
            <person name="Rheinbay E."/>
            <person name="Grabherr M."/>
            <person name="Forche A."/>
            <person name="Reedy J.L."/>
            <person name="Agrafioti I."/>
            <person name="Arnaud M.B."/>
            <person name="Bates S."/>
            <person name="Brown A.J."/>
            <person name="Brunke S."/>
            <person name="Costanzo M.C."/>
            <person name="Fitzpatrick D.A."/>
            <person name="de Groot P.W."/>
            <person name="Harris D."/>
            <person name="Hoyer L.L."/>
            <person name="Hube B."/>
            <person name="Klis F.M."/>
            <person name="Kodira C."/>
            <person name="Lennard N."/>
            <person name="Logue M.E."/>
            <person name="Martin R."/>
            <person name="Neiman A.M."/>
            <person name="Nikolaou E."/>
            <person name="Quail M.A."/>
            <person name="Quinn J."/>
            <person name="Santos M.C."/>
            <person name="Schmitzberger F.F."/>
            <person name="Sherlock G."/>
            <person name="Shah P."/>
            <person name="Silverstein K.A."/>
            <person name="Skrzypek M.S."/>
            <person name="Soll D."/>
            <person name="Staggs R."/>
            <person name="Stansfield I."/>
            <person name="Stumpf M.P."/>
            <person name="Sudbery P.E."/>
            <person name="Srikantha T."/>
            <person name="Zeng Q."/>
            <person name="Berman J."/>
            <person name="Berriman M."/>
            <person name="Heitman J."/>
            <person name="Gow N.A."/>
            <person name="Lorenz M.C."/>
            <person name="Birren B.W."/>
            <person name="Kellis M."/>
            <person name="Cuomo C.A."/>
        </authorList>
    </citation>
    <scope>NUCLEOTIDE SEQUENCE [LARGE SCALE GENOMIC DNA]</scope>
    <source>
        <strain evidence="13">ATCC 6260 / CBS 566 / DSM 6381 / JCM 1539 / NBRC 10279 / NRRL Y-324</strain>
    </source>
</reference>
<keyword evidence="7" id="KW-0547">Nucleotide-binding</keyword>
<protein>
    <recommendedName>
        <fullName evidence="4">Pantoate--beta-alanine ligase</fullName>
        <ecNumber evidence="3">6.3.2.1</ecNumber>
    </recommendedName>
    <alternativeName>
        <fullName evidence="10">Pantoate-activating enzyme</fullName>
    </alternativeName>
    <alternativeName>
        <fullName evidence="9">Pantothenate synthetase</fullName>
    </alternativeName>
</protein>
<dbReference type="NCBIfam" id="TIGR00125">
    <property type="entry name" value="cyt_tran_rel"/>
    <property type="match status" value="1"/>
</dbReference>
<comment type="pathway">
    <text evidence="1">Cofactor biosynthesis; (R)-pantothenate biosynthesis; (R)-pantothenate from (R)-pantoate and beta-alanine: step 1/1.</text>
</comment>
<dbReference type="InParanoid" id="A5DQ96"/>
<evidence type="ECO:0000256" key="5">
    <source>
        <dbReference type="ARBA" id="ARBA00022598"/>
    </source>
</evidence>
<evidence type="ECO:0000256" key="11">
    <source>
        <dbReference type="ARBA" id="ARBA00048258"/>
    </source>
</evidence>
<evidence type="ECO:0000256" key="6">
    <source>
        <dbReference type="ARBA" id="ARBA00022655"/>
    </source>
</evidence>
<evidence type="ECO:0000313" key="12">
    <source>
        <dbReference type="EMBL" id="EDK41349.2"/>
    </source>
</evidence>
<dbReference type="AlphaFoldDB" id="A5DQ96"/>
<dbReference type="RefSeq" id="XP_001482427.2">
    <property type="nucleotide sequence ID" value="XM_001482377.1"/>
</dbReference>
<dbReference type="FunCoup" id="A5DQ96">
    <property type="interactions" value="192"/>
</dbReference>
<evidence type="ECO:0000256" key="8">
    <source>
        <dbReference type="ARBA" id="ARBA00022840"/>
    </source>
</evidence>